<feature type="region of interest" description="Disordered" evidence="1">
    <location>
        <begin position="51"/>
        <end position="72"/>
    </location>
</feature>
<keyword evidence="3" id="KW-1185">Reference proteome</keyword>
<evidence type="ECO:0000256" key="1">
    <source>
        <dbReference type="SAM" id="MobiDB-lite"/>
    </source>
</evidence>
<protein>
    <submittedName>
        <fullName evidence="2">Uncharacterized protein</fullName>
    </submittedName>
</protein>
<dbReference type="AlphaFoldDB" id="A0A2G2ZK10"/>
<comment type="caution">
    <text evidence="2">The sequence shown here is derived from an EMBL/GenBank/DDBJ whole genome shotgun (WGS) entry which is preliminary data.</text>
</comment>
<reference evidence="2 3" key="2">
    <citation type="journal article" date="2017" name="Genome Biol.">
        <title>New reference genome sequences of hot pepper reveal the massive evolution of plant disease-resistance genes by retroduplication.</title>
        <authorList>
            <person name="Kim S."/>
            <person name="Park J."/>
            <person name="Yeom S.I."/>
            <person name="Kim Y.M."/>
            <person name="Seo E."/>
            <person name="Kim K.T."/>
            <person name="Kim M.S."/>
            <person name="Lee J.M."/>
            <person name="Cheong K."/>
            <person name="Shin H.S."/>
            <person name="Kim S.B."/>
            <person name="Han K."/>
            <person name="Lee J."/>
            <person name="Park M."/>
            <person name="Lee H.A."/>
            <person name="Lee H.Y."/>
            <person name="Lee Y."/>
            <person name="Oh S."/>
            <person name="Lee J.H."/>
            <person name="Choi E."/>
            <person name="Choi E."/>
            <person name="Lee S.E."/>
            <person name="Jeon J."/>
            <person name="Kim H."/>
            <person name="Choi G."/>
            <person name="Song H."/>
            <person name="Lee J."/>
            <person name="Lee S.C."/>
            <person name="Kwon J.K."/>
            <person name="Lee H.Y."/>
            <person name="Koo N."/>
            <person name="Hong Y."/>
            <person name="Kim R.W."/>
            <person name="Kang W.H."/>
            <person name="Huh J.H."/>
            <person name="Kang B.C."/>
            <person name="Yang T.J."/>
            <person name="Lee Y.H."/>
            <person name="Bennetzen J.L."/>
            <person name="Choi D."/>
        </authorList>
    </citation>
    <scope>NUCLEOTIDE SEQUENCE [LARGE SCALE GENOMIC DNA]</scope>
    <source>
        <strain evidence="3">cv. CM334</strain>
    </source>
</reference>
<name>A0A2G2ZK10_CAPAN</name>
<organism evidence="2 3">
    <name type="scientific">Capsicum annuum</name>
    <name type="common">Capsicum pepper</name>
    <dbReference type="NCBI Taxonomy" id="4072"/>
    <lineage>
        <taxon>Eukaryota</taxon>
        <taxon>Viridiplantae</taxon>
        <taxon>Streptophyta</taxon>
        <taxon>Embryophyta</taxon>
        <taxon>Tracheophyta</taxon>
        <taxon>Spermatophyta</taxon>
        <taxon>Magnoliopsida</taxon>
        <taxon>eudicotyledons</taxon>
        <taxon>Gunneridae</taxon>
        <taxon>Pentapetalae</taxon>
        <taxon>asterids</taxon>
        <taxon>lamiids</taxon>
        <taxon>Solanales</taxon>
        <taxon>Solanaceae</taxon>
        <taxon>Solanoideae</taxon>
        <taxon>Capsiceae</taxon>
        <taxon>Capsicum</taxon>
    </lineage>
</organism>
<sequence length="123" mass="14225">MAKNVSKAWICCNSRAWLRVKGLELGILYQTERVGHFCFVLLSYQLDMKDEKDEDETYENIKDGTDEEDEDETVEEYELDHILKVNSMLVYLLLKIIPVSLEVMHICSTILEVSKSAELGCFI</sequence>
<evidence type="ECO:0000313" key="2">
    <source>
        <dbReference type="EMBL" id="PHT82316.1"/>
    </source>
</evidence>
<proteinExistence type="predicted"/>
<dbReference type="EMBL" id="AYRZ02000005">
    <property type="protein sequence ID" value="PHT82316.1"/>
    <property type="molecule type" value="Genomic_DNA"/>
</dbReference>
<accession>A0A2G2ZK10</accession>
<dbReference type="Gramene" id="PHT82316">
    <property type="protein sequence ID" value="PHT82316"/>
    <property type="gene ID" value="T459_15331"/>
</dbReference>
<evidence type="ECO:0000313" key="3">
    <source>
        <dbReference type="Proteomes" id="UP000222542"/>
    </source>
</evidence>
<gene>
    <name evidence="2" type="ORF">T459_15331</name>
</gene>
<dbReference type="Proteomes" id="UP000222542">
    <property type="component" value="Unassembled WGS sequence"/>
</dbReference>
<reference evidence="2 3" key="1">
    <citation type="journal article" date="2014" name="Nat. Genet.">
        <title>Genome sequence of the hot pepper provides insights into the evolution of pungency in Capsicum species.</title>
        <authorList>
            <person name="Kim S."/>
            <person name="Park M."/>
            <person name="Yeom S.I."/>
            <person name="Kim Y.M."/>
            <person name="Lee J.M."/>
            <person name="Lee H.A."/>
            <person name="Seo E."/>
            <person name="Choi J."/>
            <person name="Cheong K."/>
            <person name="Kim K.T."/>
            <person name="Jung K."/>
            <person name="Lee G.W."/>
            <person name="Oh S.K."/>
            <person name="Bae C."/>
            <person name="Kim S.B."/>
            <person name="Lee H.Y."/>
            <person name="Kim S.Y."/>
            <person name="Kim M.S."/>
            <person name="Kang B.C."/>
            <person name="Jo Y.D."/>
            <person name="Yang H.B."/>
            <person name="Jeong H.J."/>
            <person name="Kang W.H."/>
            <person name="Kwon J.K."/>
            <person name="Shin C."/>
            <person name="Lim J.Y."/>
            <person name="Park J.H."/>
            <person name="Huh J.H."/>
            <person name="Kim J.S."/>
            <person name="Kim B.D."/>
            <person name="Cohen O."/>
            <person name="Paran I."/>
            <person name="Suh M.C."/>
            <person name="Lee S.B."/>
            <person name="Kim Y.K."/>
            <person name="Shin Y."/>
            <person name="Noh S.J."/>
            <person name="Park J."/>
            <person name="Seo Y.S."/>
            <person name="Kwon S.Y."/>
            <person name="Kim H.A."/>
            <person name="Park J.M."/>
            <person name="Kim H.J."/>
            <person name="Choi S.B."/>
            <person name="Bosland P.W."/>
            <person name="Reeves G."/>
            <person name="Jo S.H."/>
            <person name="Lee B.W."/>
            <person name="Cho H.T."/>
            <person name="Choi H.S."/>
            <person name="Lee M.S."/>
            <person name="Yu Y."/>
            <person name="Do Choi Y."/>
            <person name="Park B.S."/>
            <person name="van Deynze A."/>
            <person name="Ashrafi H."/>
            <person name="Hill T."/>
            <person name="Kim W.T."/>
            <person name="Pai H.S."/>
            <person name="Ahn H.K."/>
            <person name="Yeam I."/>
            <person name="Giovannoni J.J."/>
            <person name="Rose J.K."/>
            <person name="Sorensen I."/>
            <person name="Lee S.J."/>
            <person name="Kim R.W."/>
            <person name="Choi I.Y."/>
            <person name="Choi B.S."/>
            <person name="Lim J.S."/>
            <person name="Lee Y.H."/>
            <person name="Choi D."/>
        </authorList>
    </citation>
    <scope>NUCLEOTIDE SEQUENCE [LARGE SCALE GENOMIC DNA]</scope>
    <source>
        <strain evidence="3">cv. CM334</strain>
    </source>
</reference>